<accession>A0A2K3K3F0</accession>
<dbReference type="EMBL" id="ASHM01083729">
    <property type="protein sequence ID" value="PNX60835.1"/>
    <property type="molecule type" value="Genomic_DNA"/>
</dbReference>
<evidence type="ECO:0000313" key="1">
    <source>
        <dbReference type="EMBL" id="PNX60835.1"/>
    </source>
</evidence>
<sequence>MMVVSVTMMLFPDSSCCIGSMFVMMVRRLPCSRTTLLVYGSIIMEWLNLEVSWGILAFLCSRFVGMGEDNVDVVAPSTS</sequence>
<evidence type="ECO:0000313" key="2">
    <source>
        <dbReference type="Proteomes" id="UP000236291"/>
    </source>
</evidence>
<dbReference type="Proteomes" id="UP000236291">
    <property type="component" value="Unassembled WGS sequence"/>
</dbReference>
<reference evidence="1 2" key="1">
    <citation type="journal article" date="2014" name="Am. J. Bot.">
        <title>Genome assembly and annotation for red clover (Trifolium pratense; Fabaceae).</title>
        <authorList>
            <person name="Istvanek J."/>
            <person name="Jaros M."/>
            <person name="Krenek A."/>
            <person name="Repkova J."/>
        </authorList>
    </citation>
    <scope>NUCLEOTIDE SEQUENCE [LARGE SCALE GENOMIC DNA]</scope>
    <source>
        <strain evidence="2">cv. Tatra</strain>
        <tissue evidence="1">Young leaves</tissue>
    </source>
</reference>
<proteinExistence type="predicted"/>
<comment type="caution">
    <text evidence="1">The sequence shown here is derived from an EMBL/GenBank/DDBJ whole genome shotgun (WGS) entry which is preliminary data.</text>
</comment>
<organism evidence="1 2">
    <name type="scientific">Trifolium pratense</name>
    <name type="common">Red clover</name>
    <dbReference type="NCBI Taxonomy" id="57577"/>
    <lineage>
        <taxon>Eukaryota</taxon>
        <taxon>Viridiplantae</taxon>
        <taxon>Streptophyta</taxon>
        <taxon>Embryophyta</taxon>
        <taxon>Tracheophyta</taxon>
        <taxon>Spermatophyta</taxon>
        <taxon>Magnoliopsida</taxon>
        <taxon>eudicotyledons</taxon>
        <taxon>Gunneridae</taxon>
        <taxon>Pentapetalae</taxon>
        <taxon>rosids</taxon>
        <taxon>fabids</taxon>
        <taxon>Fabales</taxon>
        <taxon>Fabaceae</taxon>
        <taxon>Papilionoideae</taxon>
        <taxon>50 kb inversion clade</taxon>
        <taxon>NPAAA clade</taxon>
        <taxon>Hologalegina</taxon>
        <taxon>IRL clade</taxon>
        <taxon>Trifolieae</taxon>
        <taxon>Trifolium</taxon>
    </lineage>
</organism>
<name>A0A2K3K3F0_TRIPR</name>
<dbReference type="AlphaFoldDB" id="A0A2K3K3F0"/>
<reference evidence="1 2" key="2">
    <citation type="journal article" date="2017" name="Front. Plant Sci.">
        <title>Gene Classification and Mining of Molecular Markers Useful in Red Clover (Trifolium pratense) Breeding.</title>
        <authorList>
            <person name="Istvanek J."/>
            <person name="Dluhosova J."/>
            <person name="Dluhos P."/>
            <person name="Patkova L."/>
            <person name="Nedelnik J."/>
            <person name="Repkova J."/>
        </authorList>
    </citation>
    <scope>NUCLEOTIDE SEQUENCE [LARGE SCALE GENOMIC DNA]</scope>
    <source>
        <strain evidence="2">cv. Tatra</strain>
        <tissue evidence="1">Young leaves</tissue>
    </source>
</reference>
<protein>
    <submittedName>
        <fullName evidence="1">Uncharacterized protein</fullName>
    </submittedName>
</protein>
<gene>
    <name evidence="1" type="ORF">L195_g052138</name>
</gene>